<proteinExistence type="predicted"/>
<sequence>MAREGSTYHQTFNNNGGSTNYNNTGNGSQNWYEGKTFHQNTGSGQILIVTHGGQGASDDDDDDDDELLSPEELQKELKIYHQRPTLNDDELRKIADSQEYLDNWQRLIISDLAGDTLTLDGLTDILDVMIRLSKISGLSPKCLRIQDVGIEILGRPLDVQSADVEVYKGKVGTQDVIVKALKKERPHDEQLKAADSFNKFAEGVIDGLIHIHNQDIIHGGLRNPSSFLIHPPDRSCIADLGLAQLLSDEGDDGSQDSDMFQCARTLYKKLYGCRRLKNPPSRPPHVTDTLWDKLEAWLKKGLAVSQATAAEGSSRDNDT</sequence>
<comment type="caution">
    <text evidence="2">The sequence shown here is derived from an EMBL/GenBank/DDBJ whole genome shotgun (WGS) entry which is preliminary data.</text>
</comment>
<feature type="region of interest" description="Disordered" evidence="1">
    <location>
        <begin position="1"/>
        <end position="36"/>
    </location>
</feature>
<dbReference type="EMBL" id="JBBXMP010000488">
    <property type="protein sequence ID" value="KAL0057583.1"/>
    <property type="molecule type" value="Genomic_DNA"/>
</dbReference>
<gene>
    <name evidence="2" type="ORF">AAF712_015770</name>
</gene>
<dbReference type="SUPFAM" id="SSF56112">
    <property type="entry name" value="Protein kinase-like (PK-like)"/>
    <property type="match status" value="1"/>
</dbReference>
<name>A0ABR2Z8F3_9AGAR</name>
<keyword evidence="3" id="KW-1185">Reference proteome</keyword>
<feature type="compositionally biased region" description="Low complexity" evidence="1">
    <location>
        <begin position="13"/>
        <end position="30"/>
    </location>
</feature>
<evidence type="ECO:0000313" key="2">
    <source>
        <dbReference type="EMBL" id="KAL0057583.1"/>
    </source>
</evidence>
<protein>
    <recommendedName>
        <fullName evidence="4">Protein kinase domain-containing protein</fullName>
    </recommendedName>
</protein>
<evidence type="ECO:0000256" key="1">
    <source>
        <dbReference type="SAM" id="MobiDB-lite"/>
    </source>
</evidence>
<reference evidence="2 3" key="1">
    <citation type="submission" date="2024-05" db="EMBL/GenBank/DDBJ databases">
        <title>A draft genome resource for the thread blight pathogen Marasmius tenuissimus strain MS-2.</title>
        <authorList>
            <person name="Yulfo-Soto G.E."/>
            <person name="Baruah I.K."/>
            <person name="Amoako-Attah I."/>
            <person name="Bukari Y."/>
            <person name="Meinhardt L.W."/>
            <person name="Bailey B.A."/>
            <person name="Cohen S.P."/>
        </authorList>
    </citation>
    <scope>NUCLEOTIDE SEQUENCE [LARGE SCALE GENOMIC DNA]</scope>
    <source>
        <strain evidence="2 3">MS-2</strain>
    </source>
</reference>
<dbReference type="Gene3D" id="1.10.510.10">
    <property type="entry name" value="Transferase(Phosphotransferase) domain 1"/>
    <property type="match status" value="1"/>
</dbReference>
<evidence type="ECO:0008006" key="4">
    <source>
        <dbReference type="Google" id="ProtNLM"/>
    </source>
</evidence>
<dbReference type="InterPro" id="IPR011009">
    <property type="entry name" value="Kinase-like_dom_sf"/>
</dbReference>
<organism evidence="2 3">
    <name type="scientific">Marasmius tenuissimus</name>
    <dbReference type="NCBI Taxonomy" id="585030"/>
    <lineage>
        <taxon>Eukaryota</taxon>
        <taxon>Fungi</taxon>
        <taxon>Dikarya</taxon>
        <taxon>Basidiomycota</taxon>
        <taxon>Agaricomycotina</taxon>
        <taxon>Agaricomycetes</taxon>
        <taxon>Agaricomycetidae</taxon>
        <taxon>Agaricales</taxon>
        <taxon>Marasmiineae</taxon>
        <taxon>Marasmiaceae</taxon>
        <taxon>Marasmius</taxon>
    </lineage>
</organism>
<accession>A0ABR2Z8F3</accession>
<evidence type="ECO:0000313" key="3">
    <source>
        <dbReference type="Proteomes" id="UP001437256"/>
    </source>
</evidence>
<dbReference type="Proteomes" id="UP001437256">
    <property type="component" value="Unassembled WGS sequence"/>
</dbReference>